<dbReference type="OrthoDB" id="229421at2"/>
<dbReference type="PANTHER" id="PTHR43471:SF12">
    <property type="entry name" value="HYPOTHETICAL MEMBRANE PROTEIN, CONSERVED"/>
    <property type="match status" value="1"/>
</dbReference>
<organism evidence="2 3">
    <name type="scientific">Mariniblastus fucicola</name>
    <dbReference type="NCBI Taxonomy" id="980251"/>
    <lineage>
        <taxon>Bacteria</taxon>
        <taxon>Pseudomonadati</taxon>
        <taxon>Planctomycetota</taxon>
        <taxon>Planctomycetia</taxon>
        <taxon>Pirellulales</taxon>
        <taxon>Pirellulaceae</taxon>
        <taxon>Mariniblastus</taxon>
    </lineage>
</organism>
<keyword evidence="1" id="KW-0812">Transmembrane</keyword>
<feature type="transmembrane region" description="Helical" evidence="1">
    <location>
        <begin position="391"/>
        <end position="411"/>
    </location>
</feature>
<reference evidence="2 3" key="1">
    <citation type="submission" date="2019-08" db="EMBL/GenBank/DDBJ databases">
        <title>Deep-cultivation of Planctomycetes and their phenomic and genomic characterization uncovers novel biology.</title>
        <authorList>
            <person name="Wiegand S."/>
            <person name="Jogler M."/>
            <person name="Boedeker C."/>
            <person name="Pinto D."/>
            <person name="Vollmers J."/>
            <person name="Rivas-Marin E."/>
            <person name="Kohn T."/>
            <person name="Peeters S.H."/>
            <person name="Heuer A."/>
            <person name="Rast P."/>
            <person name="Oberbeckmann S."/>
            <person name="Bunk B."/>
            <person name="Jeske O."/>
            <person name="Meyerdierks A."/>
            <person name="Storesund J.E."/>
            <person name="Kallscheuer N."/>
            <person name="Luecker S."/>
            <person name="Lage O.M."/>
            <person name="Pohl T."/>
            <person name="Merkel B.J."/>
            <person name="Hornburger P."/>
            <person name="Mueller R.-W."/>
            <person name="Bruemmer F."/>
            <person name="Labrenz M."/>
            <person name="Spormann A.M."/>
            <person name="Op den Camp H."/>
            <person name="Overmann J."/>
            <person name="Amann R."/>
            <person name="Jetten M.S.M."/>
            <person name="Mascher T."/>
            <person name="Medema M.H."/>
            <person name="Devos D.P."/>
            <person name="Kaster A.-K."/>
            <person name="Ovreas L."/>
            <person name="Rohde M."/>
            <person name="Galperin M.Y."/>
            <person name="Jogler C."/>
        </authorList>
    </citation>
    <scope>NUCLEOTIDE SEQUENCE [LARGE SCALE GENOMIC DNA]</scope>
    <source>
        <strain evidence="2 3">FC18</strain>
    </source>
</reference>
<feature type="transmembrane region" description="Helical" evidence="1">
    <location>
        <begin position="533"/>
        <end position="552"/>
    </location>
</feature>
<feature type="transmembrane region" description="Helical" evidence="1">
    <location>
        <begin position="432"/>
        <end position="457"/>
    </location>
</feature>
<feature type="transmembrane region" description="Helical" evidence="1">
    <location>
        <begin position="500"/>
        <end position="527"/>
    </location>
</feature>
<dbReference type="RefSeq" id="WP_075082710.1">
    <property type="nucleotide sequence ID" value="NZ_CP042912.1"/>
</dbReference>
<dbReference type="Proteomes" id="UP000322214">
    <property type="component" value="Chromosome"/>
</dbReference>
<evidence type="ECO:0000313" key="2">
    <source>
        <dbReference type="EMBL" id="QEG25038.1"/>
    </source>
</evidence>
<evidence type="ECO:0000313" key="3">
    <source>
        <dbReference type="Proteomes" id="UP000322214"/>
    </source>
</evidence>
<feature type="transmembrane region" description="Helical" evidence="1">
    <location>
        <begin position="347"/>
        <end position="368"/>
    </location>
</feature>
<feature type="transmembrane region" description="Helical" evidence="1">
    <location>
        <begin position="559"/>
        <end position="576"/>
    </location>
</feature>
<feature type="transmembrane region" description="Helical" evidence="1">
    <location>
        <begin position="582"/>
        <end position="603"/>
    </location>
</feature>
<feature type="transmembrane region" description="Helical" evidence="1">
    <location>
        <begin position="21"/>
        <end position="42"/>
    </location>
</feature>
<feature type="transmembrane region" description="Helical" evidence="1">
    <location>
        <begin position="144"/>
        <end position="168"/>
    </location>
</feature>
<dbReference type="KEGG" id="mff:MFFC18_49610"/>
<feature type="transmembrane region" description="Helical" evidence="1">
    <location>
        <begin position="469"/>
        <end position="488"/>
    </location>
</feature>
<name>A0A5B9PF62_9BACT</name>
<feature type="transmembrane region" description="Helical" evidence="1">
    <location>
        <begin position="62"/>
        <end position="87"/>
    </location>
</feature>
<dbReference type="AlphaFoldDB" id="A0A5B9PF62"/>
<gene>
    <name evidence="2" type="ORF">MFFC18_49610</name>
</gene>
<keyword evidence="3" id="KW-1185">Reference proteome</keyword>
<dbReference type="PANTHER" id="PTHR43471">
    <property type="entry name" value="ABC TRANSPORTER PERMEASE"/>
    <property type="match status" value="1"/>
</dbReference>
<accession>A0A5B9PF62</accession>
<proteinExistence type="predicted"/>
<feature type="transmembrane region" description="Helical" evidence="1">
    <location>
        <begin position="108"/>
        <end position="138"/>
    </location>
</feature>
<evidence type="ECO:0000256" key="1">
    <source>
        <dbReference type="SAM" id="Phobius"/>
    </source>
</evidence>
<feature type="transmembrane region" description="Helical" evidence="1">
    <location>
        <begin position="234"/>
        <end position="254"/>
    </location>
</feature>
<sequence length="622" mass="67399">MFIGPIFSREAVVAPRRPRHFIVRTIYGISLLVLICTAWLLLTNTQDIQNVGDMARFGSIMFQILAPLQLALLMFLAAIQAASNIAIEKDKETLILLLMSRMTNSELVLGKLFSSLLYIAALLLTSLPIFMLIVLFGGTSFTQVGWTFAVTALTALAAGSLGAIVALWREKTFQTLALVAMAIVFWIGTAEALALSGITIGGYSGLQIAEAANPFRAVIHASHPTVTSTWLAKVIPFLSIASGMSILLSAVAIWKVRRWNPSRDVRVGQKSSDDDVKVDMYTGKLVDEAGQAGAADTGKKAVRDSEKFRTGHVDARQRDANTATRTVWDNPVLWREVRTWAYGKKILFIRGVFWVLAACVLFALYSMVSSGEAFKVVADAGTSIPMTVKPLMPFMLLSLVMVNALAVTSITNERDGRSLDLLRVTDISPKEFLFGKLFGVLAISADMILLPILLAGYLWFHGLVTTENLVFMTLGFLTLQVFVVMLGIHCGMSYDSSRQGIGASLGTVFFLSLGVVTTILMMISFTGNVEGQLAPFLAFLIGGAIGLFVTLGYNMPSKAIAIASGLLPLAMFYSFTGAVLKSYLAVLIVIVLAYGFTTFAMMLPRLNEWLVSTGRARATGDG</sequence>
<keyword evidence="1" id="KW-0472">Membrane</keyword>
<protein>
    <submittedName>
        <fullName evidence="2">ABC-2 family transporter protein</fullName>
    </submittedName>
</protein>
<keyword evidence="1" id="KW-1133">Transmembrane helix</keyword>
<dbReference type="EMBL" id="CP042912">
    <property type="protein sequence ID" value="QEG25038.1"/>
    <property type="molecule type" value="Genomic_DNA"/>
</dbReference>
<feature type="transmembrane region" description="Helical" evidence="1">
    <location>
        <begin position="175"/>
        <end position="198"/>
    </location>
</feature>
<dbReference type="STRING" id="980251.GCA_001642875_04904"/>